<gene>
    <name evidence="2" type="ORF">pqer_cds_697</name>
</gene>
<reference evidence="2" key="1">
    <citation type="journal article" date="2018" name="Nat. Commun.">
        <title>Diversity and evolution of the emerging Pandoraviridae family.</title>
        <authorList>
            <person name="Legendre M."/>
            <person name="Fabre E."/>
            <person name="Poirot O."/>
            <person name="Jeudy S."/>
            <person name="Lartigue A."/>
            <person name="Alempic J.M."/>
            <person name="Beucher L."/>
            <person name="Philippe N."/>
            <person name="Bertaux L."/>
            <person name="Christo-Foroux E."/>
            <person name="Labadie K."/>
            <person name="Coute Y."/>
            <person name="Abergel C."/>
            <person name="Claverie J.M."/>
        </authorList>
    </citation>
    <scope>NUCLEOTIDE SEQUENCE [LARGE SCALE GENOMIC DNA]</scope>
    <source>
        <strain evidence="2">Quercus</strain>
    </source>
</reference>
<dbReference type="Proteomes" id="UP000248852">
    <property type="component" value="Segment"/>
</dbReference>
<feature type="region of interest" description="Disordered" evidence="1">
    <location>
        <begin position="138"/>
        <end position="166"/>
    </location>
</feature>
<protein>
    <submittedName>
        <fullName evidence="2">Uncharacterized protein</fullName>
    </submittedName>
</protein>
<dbReference type="EMBL" id="MG011689">
    <property type="protein sequence ID" value="AVK75119.1"/>
    <property type="molecule type" value="Genomic_DNA"/>
</dbReference>
<evidence type="ECO:0000313" key="2">
    <source>
        <dbReference type="EMBL" id="AVK75119.1"/>
    </source>
</evidence>
<name>A0A2U7U9K8_9VIRU</name>
<feature type="compositionally biased region" description="Low complexity" evidence="1">
    <location>
        <begin position="138"/>
        <end position="148"/>
    </location>
</feature>
<proteinExistence type="predicted"/>
<sequence>MQDAQQCGWYSRARAHEHRRVNIYSTPDGREVAVTGVTDCRALDDPVRSRRLGVYRGPVVKWLRNVDPYSAQPRLTNTVDTPADAFENQEEPPAARQQVEALLARITAGYDVPGDEMEDVEPLVAHASLREIAPYGRRQYQRQAQGQPDSSSVAYPSRGPSGSEPVRVARHTYLRAEPTMPIPWLARSNVAGRFARQQNSRSNRP</sequence>
<organism evidence="2">
    <name type="scientific">Pandoravirus quercus</name>
    <dbReference type="NCBI Taxonomy" id="2107709"/>
    <lineage>
        <taxon>Viruses</taxon>
        <taxon>Pandoravirus</taxon>
    </lineage>
</organism>
<accession>A0A2U7U9K8</accession>
<dbReference type="GeneID" id="36844260"/>
<dbReference type="RefSeq" id="YP_009483388.1">
    <property type="nucleotide sequence ID" value="NC_037667.1"/>
</dbReference>
<dbReference type="KEGG" id="vg:36844260"/>
<evidence type="ECO:0000256" key="1">
    <source>
        <dbReference type="SAM" id="MobiDB-lite"/>
    </source>
</evidence>